<dbReference type="FunFam" id="3.50.50.60:FF:000051">
    <property type="entry name" value="Glutathione reductase"/>
    <property type="match status" value="1"/>
</dbReference>
<feature type="binding site" evidence="11">
    <location>
        <position position="69"/>
    </location>
    <ligand>
        <name>FAD</name>
        <dbReference type="ChEBI" id="CHEBI:57692"/>
    </ligand>
</feature>
<dbReference type="STRING" id="70448.A0A090MBE0"/>
<dbReference type="PRINTS" id="PR00368">
    <property type="entry name" value="FADPNR"/>
</dbReference>
<dbReference type="InterPro" id="IPR001100">
    <property type="entry name" value="Pyr_nuc-diS_OxRdtase"/>
</dbReference>
<keyword evidence="6 13" id="KW-0560">Oxidoreductase</keyword>
<dbReference type="EMBL" id="CAID01000002">
    <property type="protein sequence ID" value="CEG00904.1"/>
    <property type="molecule type" value="Genomic_DNA"/>
</dbReference>
<comment type="caution">
    <text evidence="17">The sequence shown here is derived from an EMBL/GenBank/DDBJ whole genome shotgun (WGS) entry which is preliminary data.</text>
</comment>
<dbReference type="GO" id="GO:0045454">
    <property type="term" value="P:cell redox homeostasis"/>
    <property type="evidence" value="ECO:0007669"/>
    <property type="project" value="InterPro"/>
</dbReference>
<keyword evidence="11" id="KW-0520">NAD</keyword>
<evidence type="ECO:0000256" key="8">
    <source>
        <dbReference type="ARBA" id="ARBA00023284"/>
    </source>
</evidence>
<feature type="disulfide bond" description="Redox-active" evidence="12">
    <location>
        <begin position="60"/>
        <end position="65"/>
    </location>
</feature>
<dbReference type="Proteomes" id="UP000009170">
    <property type="component" value="Unassembled WGS sequence"/>
</dbReference>
<dbReference type="AlphaFoldDB" id="A0A090MBE0"/>
<dbReference type="GO" id="GO:0050661">
    <property type="term" value="F:NADP binding"/>
    <property type="evidence" value="ECO:0007669"/>
    <property type="project" value="InterPro"/>
</dbReference>
<proteinExistence type="inferred from homology"/>
<evidence type="ECO:0000256" key="3">
    <source>
        <dbReference type="ARBA" id="ARBA00022630"/>
    </source>
</evidence>
<comment type="function">
    <text evidence="14">Catalyzes the reduction of glutathione disulfide (GSSG) to reduced glutathione (GSH).</text>
</comment>
<dbReference type="InterPro" id="IPR036188">
    <property type="entry name" value="FAD/NAD-bd_sf"/>
</dbReference>
<keyword evidence="4 11" id="KW-0274">FAD</keyword>
<keyword evidence="5 14" id="KW-0521">NADP</keyword>
<dbReference type="NCBIfam" id="NF004776">
    <property type="entry name" value="PRK06116.1"/>
    <property type="match status" value="1"/>
</dbReference>
<dbReference type="OrthoDB" id="5956163at2759"/>
<feature type="binding site" evidence="11">
    <location>
        <position position="282"/>
    </location>
    <ligand>
        <name>NAD(+)</name>
        <dbReference type="ChEBI" id="CHEBI:57540"/>
    </ligand>
</feature>
<evidence type="ECO:0000256" key="5">
    <source>
        <dbReference type="ARBA" id="ARBA00022857"/>
    </source>
</evidence>
<evidence type="ECO:0000256" key="12">
    <source>
        <dbReference type="PIRSR" id="PIRSR000350-4"/>
    </source>
</evidence>
<dbReference type="GO" id="GO:0050660">
    <property type="term" value="F:flavin adenine dinucleotide binding"/>
    <property type="evidence" value="ECO:0007669"/>
    <property type="project" value="InterPro"/>
</dbReference>
<evidence type="ECO:0000256" key="14">
    <source>
        <dbReference type="RuleBase" id="RU365040"/>
    </source>
</evidence>
<evidence type="ECO:0000256" key="1">
    <source>
        <dbReference type="ARBA" id="ARBA00007532"/>
    </source>
</evidence>
<evidence type="ECO:0000256" key="2">
    <source>
        <dbReference type="ARBA" id="ARBA00011738"/>
    </source>
</evidence>
<gene>
    <name evidence="17" type="ORF">OT_ostta02g00130</name>
</gene>
<dbReference type="GO" id="GO:0034599">
    <property type="term" value="P:cellular response to oxidative stress"/>
    <property type="evidence" value="ECO:0007669"/>
    <property type="project" value="TreeGrafter"/>
</dbReference>
<feature type="domain" description="FAD/NAD(P)-binding" evidence="16">
    <location>
        <begin position="13"/>
        <end position="340"/>
    </location>
</feature>
<evidence type="ECO:0000256" key="10">
    <source>
        <dbReference type="PIRSR" id="PIRSR000350-2"/>
    </source>
</evidence>
<evidence type="ECO:0000256" key="6">
    <source>
        <dbReference type="ARBA" id="ARBA00023002"/>
    </source>
</evidence>
<evidence type="ECO:0000256" key="11">
    <source>
        <dbReference type="PIRSR" id="PIRSR000350-3"/>
    </source>
</evidence>
<organism evidence="17 18">
    <name type="scientific">Ostreococcus tauri</name>
    <name type="common">Marine green alga</name>
    <dbReference type="NCBI Taxonomy" id="70448"/>
    <lineage>
        <taxon>Eukaryota</taxon>
        <taxon>Viridiplantae</taxon>
        <taxon>Chlorophyta</taxon>
        <taxon>Mamiellophyceae</taxon>
        <taxon>Mamiellales</taxon>
        <taxon>Bathycoccaceae</taxon>
        <taxon>Ostreococcus</taxon>
    </lineage>
</organism>
<feature type="domain" description="Pyridine nucleotide-disulphide oxidoreductase dimerisation" evidence="15">
    <location>
        <begin position="360"/>
        <end position="468"/>
    </location>
</feature>
<dbReference type="KEGG" id="ota:OT_ostta02g00130"/>
<dbReference type="GO" id="GO:0004362">
    <property type="term" value="F:glutathione-disulfide reductase (NADPH) activity"/>
    <property type="evidence" value="ECO:0007669"/>
    <property type="project" value="UniProtKB-EC"/>
</dbReference>
<evidence type="ECO:0000256" key="4">
    <source>
        <dbReference type="ARBA" id="ARBA00022827"/>
    </source>
</evidence>
<dbReference type="NCBIfam" id="TIGR01424">
    <property type="entry name" value="gluta_reduc_2"/>
    <property type="match status" value="1"/>
</dbReference>
<dbReference type="PIRSF" id="PIRSF000350">
    <property type="entry name" value="Mercury_reductase_MerA"/>
    <property type="match status" value="1"/>
</dbReference>
<keyword evidence="7" id="KW-1015">Disulfide bond</keyword>
<comment type="subunit">
    <text evidence="2">Homodimer.</text>
</comment>
<protein>
    <recommendedName>
        <fullName evidence="14">Glutathione reductase</fullName>
        <shortName evidence="14">GRase</shortName>
        <ecNumber evidence="14">1.8.1.7</ecNumber>
    </recommendedName>
</protein>
<dbReference type="GO" id="GO:0005829">
    <property type="term" value="C:cytosol"/>
    <property type="evidence" value="ECO:0007669"/>
    <property type="project" value="TreeGrafter"/>
</dbReference>
<dbReference type="GO" id="GO:0006749">
    <property type="term" value="P:glutathione metabolic process"/>
    <property type="evidence" value="ECO:0007669"/>
    <property type="project" value="InterPro"/>
</dbReference>
<dbReference type="PRINTS" id="PR00411">
    <property type="entry name" value="PNDRDTASEI"/>
</dbReference>
<dbReference type="SUPFAM" id="SSF55424">
    <property type="entry name" value="FAD/NAD-linked reductases, dimerisation (C-terminal) domain"/>
    <property type="match status" value="1"/>
</dbReference>
<dbReference type="InterPro" id="IPR023753">
    <property type="entry name" value="FAD/NAD-binding_dom"/>
</dbReference>
<dbReference type="InterPro" id="IPR012999">
    <property type="entry name" value="Pyr_OxRdtase_I_AS"/>
</dbReference>
<dbReference type="PANTHER" id="PTHR42737">
    <property type="entry name" value="GLUTATHIONE REDUCTASE"/>
    <property type="match status" value="1"/>
</dbReference>
<feature type="binding site" evidence="11">
    <location>
        <position position="132"/>
    </location>
    <ligand>
        <name>FAD</name>
        <dbReference type="ChEBI" id="CHEBI:57692"/>
    </ligand>
</feature>
<name>A0A090MBE0_OSTTA</name>
<reference evidence="18" key="1">
    <citation type="journal article" date="2006" name="Proc. Natl. Acad. Sci. U.S.A.">
        <title>Genome analysis of the smallest free-living eukaryote Ostreococcus tauri unveils many unique features.</title>
        <authorList>
            <person name="Derelle E."/>
            <person name="Ferraz C."/>
            <person name="Rombauts S."/>
            <person name="Rouze P."/>
            <person name="Worden A.Z."/>
            <person name="Robbens S."/>
            <person name="Partensky F."/>
            <person name="Degroeve S."/>
            <person name="Echeynie S."/>
            <person name="Cooke R."/>
            <person name="Saeys Y."/>
            <person name="Wuyts J."/>
            <person name="Jabbari K."/>
            <person name="Bowler C."/>
            <person name="Panaud O."/>
            <person name="Piegu B."/>
            <person name="Ball S.G."/>
            <person name="Ral J.-P."/>
            <person name="Bouget F.-Y."/>
            <person name="Piganeau G."/>
            <person name="De Baets B."/>
            <person name="Picard A."/>
            <person name="Delseny M."/>
            <person name="Demaille J."/>
            <person name="Van de Peer Y."/>
            <person name="Moreau H."/>
        </authorList>
    </citation>
    <scope>NUCLEOTIDE SEQUENCE [LARGE SCALE GENOMIC DNA]</scope>
    <source>
        <strain evidence="18">OTTH 0595 / CCAP 157/2 / RCC745</strain>
    </source>
</reference>
<evidence type="ECO:0000313" key="17">
    <source>
        <dbReference type="EMBL" id="CEG00904.1"/>
    </source>
</evidence>
<dbReference type="PANTHER" id="PTHR42737:SF2">
    <property type="entry name" value="GLUTATHIONE REDUCTASE"/>
    <property type="match status" value="1"/>
</dbReference>
<dbReference type="Gene3D" id="3.50.50.60">
    <property type="entry name" value="FAD/NAD(P)-binding domain"/>
    <property type="match status" value="2"/>
</dbReference>
<keyword evidence="8 13" id="KW-0676">Redox-active center</keyword>
<dbReference type="GeneID" id="9837240"/>
<sequence length="482" mass="51657">MVGDSGQDKDYDFDIFVIGGGSGGVRASRLASTAGAKVGLCEMPYDPVSSEQTGGLGGTCVIRGCVPKKLFVFGSEFSAQFEDATGFGWDIASSKFDWQRLLNAKMQEIQRLNGIYKKLLHGSGVTTFEGAGKLIDEHTVEISGKKSTERITARDILIATGGRAHVPDIPGAHLGITSDEALSLLELPEKILIIGSGYIAVEFAGIFAGLDVTVDLVYRQPLPLRGFDDDLRRTVKTNLQSRGITQHADCQVFSLSKDDTGRLAVETTTGVLKTDVVLFATGRVPNTSRPSLGLDTVGVDISVTGAIKVDEYSRTNVSNIWAVGDVTNRVNLTPVALMEGMAFVDTVVKGVPTKPEYDNIPCAVFSQPPVASVGLSEQDAIARGHKCDIYTSAFTPMKYSLSGRNEKALMKLVVETYSQRVLGVHMVGPDAAEIMQGFATALKCGATKQQFDQTVGIHPSSAEEFVTMRTMTRQVGGDAQRD</sequence>
<dbReference type="InterPro" id="IPR004099">
    <property type="entry name" value="Pyr_nucl-diS_OxRdtase_dimer"/>
</dbReference>
<evidence type="ECO:0000259" key="15">
    <source>
        <dbReference type="Pfam" id="PF02852"/>
    </source>
</evidence>
<comment type="similarity">
    <text evidence="1 13">Belongs to the class-I pyridine nucleotide-disulfide oxidoreductase family.</text>
</comment>
<dbReference type="Pfam" id="PF07992">
    <property type="entry name" value="Pyr_redox_2"/>
    <property type="match status" value="1"/>
</dbReference>
<dbReference type="InterPro" id="IPR006324">
    <property type="entry name" value="GSHR"/>
</dbReference>
<evidence type="ECO:0000256" key="9">
    <source>
        <dbReference type="ARBA" id="ARBA00049142"/>
    </source>
</evidence>
<dbReference type="Pfam" id="PF02852">
    <property type="entry name" value="Pyr_redox_dim"/>
    <property type="match status" value="1"/>
</dbReference>
<dbReference type="InParanoid" id="A0A090MBE0"/>
<feature type="active site" description="Proton acceptor" evidence="10">
    <location>
        <position position="458"/>
    </location>
</feature>
<dbReference type="FunCoup" id="A0A090MBE0">
    <property type="interactions" value="1212"/>
</dbReference>
<evidence type="ECO:0000313" key="18">
    <source>
        <dbReference type="Proteomes" id="UP000009170"/>
    </source>
</evidence>
<evidence type="ECO:0000259" key="16">
    <source>
        <dbReference type="Pfam" id="PF07992"/>
    </source>
</evidence>
<keyword evidence="3 13" id="KW-0285">Flavoprotein</keyword>
<feature type="binding site" evidence="11">
    <location>
        <begin position="195"/>
        <end position="202"/>
    </location>
    <ligand>
        <name>NAD(+)</name>
        <dbReference type="ChEBI" id="CHEBI:57540"/>
    </ligand>
</feature>
<dbReference type="InterPro" id="IPR046952">
    <property type="entry name" value="GSHR/TRXR-like"/>
</dbReference>
<keyword evidence="18" id="KW-1185">Reference proteome</keyword>
<dbReference type="RefSeq" id="XP_022840660.1">
    <property type="nucleotide sequence ID" value="XM_022984962.1"/>
</dbReference>
<comment type="cofactor">
    <cofactor evidence="11">
        <name>FAD</name>
        <dbReference type="ChEBI" id="CHEBI:57692"/>
    </cofactor>
    <text evidence="11">Binds 1 FAD per subunit.</text>
</comment>
<dbReference type="GO" id="GO:0005739">
    <property type="term" value="C:mitochondrion"/>
    <property type="evidence" value="ECO:0007669"/>
    <property type="project" value="TreeGrafter"/>
</dbReference>
<comment type="catalytic activity">
    <reaction evidence="9 14">
        <text>2 glutathione + NADP(+) = glutathione disulfide + NADPH + H(+)</text>
        <dbReference type="Rhea" id="RHEA:11740"/>
        <dbReference type="ChEBI" id="CHEBI:15378"/>
        <dbReference type="ChEBI" id="CHEBI:57783"/>
        <dbReference type="ChEBI" id="CHEBI:57925"/>
        <dbReference type="ChEBI" id="CHEBI:58297"/>
        <dbReference type="ChEBI" id="CHEBI:58349"/>
        <dbReference type="EC" id="1.8.1.7"/>
    </reaction>
</comment>
<evidence type="ECO:0000256" key="13">
    <source>
        <dbReference type="RuleBase" id="RU003691"/>
    </source>
</evidence>
<dbReference type="EC" id="1.8.1.7" evidence="14"/>
<accession>A0A090MBE0</accession>
<keyword evidence="11" id="KW-0547">Nucleotide-binding</keyword>
<dbReference type="SUPFAM" id="SSF51905">
    <property type="entry name" value="FAD/NAD(P)-binding domain"/>
    <property type="match status" value="1"/>
</dbReference>
<dbReference type="PROSITE" id="PS00076">
    <property type="entry name" value="PYRIDINE_REDOX_1"/>
    <property type="match status" value="1"/>
</dbReference>
<dbReference type="InterPro" id="IPR016156">
    <property type="entry name" value="FAD/NAD-linked_Rdtase_dimer_sf"/>
</dbReference>
<dbReference type="Gene3D" id="3.30.390.30">
    <property type="match status" value="1"/>
</dbReference>
<feature type="binding site" evidence="11">
    <location>
        <position position="325"/>
    </location>
    <ligand>
        <name>FAD</name>
        <dbReference type="ChEBI" id="CHEBI:57692"/>
    </ligand>
</feature>
<reference evidence="17 18" key="2">
    <citation type="journal article" date="2014" name="BMC Genomics">
        <title>An improved genome of the model marine alga Ostreococcus tauri unfolds by assessing Illumina de novo assemblies.</title>
        <authorList>
            <person name="Blanc-Mathieu R."/>
            <person name="Verhelst B."/>
            <person name="Derelle E."/>
            <person name="Rombauts S."/>
            <person name="Bouget F.Y."/>
            <person name="Carre I."/>
            <person name="Chateau A."/>
            <person name="Eyre-Walker A."/>
            <person name="Grimsley N."/>
            <person name="Moreau H."/>
            <person name="Piegu B."/>
            <person name="Rivals E."/>
            <person name="Schackwitz W."/>
            <person name="Van de Peer Y."/>
            <person name="Piganeau G."/>
        </authorList>
    </citation>
    <scope>NUCLEOTIDE SEQUENCE [LARGE SCALE GENOMIC DNA]</scope>
    <source>
        <strain evidence="18">OTTH 0595 / CCAP 157/2 / RCC745</strain>
    </source>
</reference>
<evidence type="ECO:0000256" key="7">
    <source>
        <dbReference type="ARBA" id="ARBA00023157"/>
    </source>
</evidence>